<proteinExistence type="predicted"/>
<name>A0A0F9SZ43_9ZZZZ</name>
<comment type="caution">
    <text evidence="1">The sequence shown here is derived from an EMBL/GenBank/DDBJ whole genome shotgun (WGS) entry which is preliminary data.</text>
</comment>
<protein>
    <submittedName>
        <fullName evidence="1">Uncharacterized protein</fullName>
    </submittedName>
</protein>
<evidence type="ECO:0000313" key="1">
    <source>
        <dbReference type="EMBL" id="KKN67872.1"/>
    </source>
</evidence>
<dbReference type="AlphaFoldDB" id="A0A0F9SZ43"/>
<sequence length="108" mass="11734">MTSPDANFTPVRRLISTVTNADQAVVTTSADHGYVTDDWIRLIVPLSHGMEIDYEQSKITVLSTTQFRTTIDTSFRLPFVVPAAPFTPAHVVPIGGISVTDVTRSDGT</sequence>
<accession>A0A0F9SZ43</accession>
<gene>
    <name evidence="1" type="ORF">LCGC14_0456590</name>
</gene>
<dbReference type="EMBL" id="LAZR01000463">
    <property type="protein sequence ID" value="KKN67872.1"/>
    <property type="molecule type" value="Genomic_DNA"/>
</dbReference>
<reference evidence="1" key="1">
    <citation type="journal article" date="2015" name="Nature">
        <title>Complex archaea that bridge the gap between prokaryotes and eukaryotes.</title>
        <authorList>
            <person name="Spang A."/>
            <person name="Saw J.H."/>
            <person name="Jorgensen S.L."/>
            <person name="Zaremba-Niedzwiedzka K."/>
            <person name="Martijn J."/>
            <person name="Lind A.E."/>
            <person name="van Eijk R."/>
            <person name="Schleper C."/>
            <person name="Guy L."/>
            <person name="Ettema T.J."/>
        </authorList>
    </citation>
    <scope>NUCLEOTIDE SEQUENCE</scope>
</reference>
<organism evidence="1">
    <name type="scientific">marine sediment metagenome</name>
    <dbReference type="NCBI Taxonomy" id="412755"/>
    <lineage>
        <taxon>unclassified sequences</taxon>
        <taxon>metagenomes</taxon>
        <taxon>ecological metagenomes</taxon>
    </lineage>
</organism>